<comment type="caution">
    <text evidence="2">The sequence shown here is derived from an EMBL/GenBank/DDBJ whole genome shotgun (WGS) entry which is preliminary data.</text>
</comment>
<dbReference type="InterPro" id="IPR010331">
    <property type="entry name" value="ExoD"/>
</dbReference>
<name>A0A1J5PRW0_9ZZZZ</name>
<reference evidence="2" key="1">
    <citation type="submission" date="2016-10" db="EMBL/GenBank/DDBJ databases">
        <title>Sequence of Gallionella enrichment culture.</title>
        <authorList>
            <person name="Poehlein A."/>
            <person name="Muehling M."/>
            <person name="Daniel R."/>
        </authorList>
    </citation>
    <scope>NUCLEOTIDE SEQUENCE</scope>
</reference>
<keyword evidence="1" id="KW-0812">Transmembrane</keyword>
<gene>
    <name evidence="2" type="ORF">GALL_480670</name>
</gene>
<evidence type="ECO:0000256" key="1">
    <source>
        <dbReference type="SAM" id="Phobius"/>
    </source>
</evidence>
<dbReference type="AlphaFoldDB" id="A0A1J5PRW0"/>
<dbReference type="Pfam" id="PF06055">
    <property type="entry name" value="ExoD"/>
    <property type="match status" value="1"/>
</dbReference>
<dbReference type="EMBL" id="MLJW01004260">
    <property type="protein sequence ID" value="OIQ70324.1"/>
    <property type="molecule type" value="Genomic_DNA"/>
</dbReference>
<keyword evidence="1" id="KW-0472">Membrane</keyword>
<sequence length="100" mass="10204">MARSARTVARLETTLRPRLAGLQPSWHDRLIGVGCMGLSTVLILPAPIAHTAAGLGIAAFAAGMLQRDGVALLAGWAFAAACATLMALLVGGAVLGLRML</sequence>
<evidence type="ECO:0000313" key="2">
    <source>
        <dbReference type="EMBL" id="OIQ70324.1"/>
    </source>
</evidence>
<protein>
    <submittedName>
        <fullName evidence="2">Exopolysaccharide synthesis, ExoD</fullName>
    </submittedName>
</protein>
<accession>A0A1J5PRW0</accession>
<keyword evidence="1" id="KW-1133">Transmembrane helix</keyword>
<feature type="transmembrane region" description="Helical" evidence="1">
    <location>
        <begin position="73"/>
        <end position="97"/>
    </location>
</feature>
<feature type="transmembrane region" description="Helical" evidence="1">
    <location>
        <begin position="30"/>
        <end position="61"/>
    </location>
</feature>
<organism evidence="2">
    <name type="scientific">mine drainage metagenome</name>
    <dbReference type="NCBI Taxonomy" id="410659"/>
    <lineage>
        <taxon>unclassified sequences</taxon>
        <taxon>metagenomes</taxon>
        <taxon>ecological metagenomes</taxon>
    </lineage>
</organism>
<proteinExistence type="predicted"/>